<dbReference type="EMBL" id="KL363185">
    <property type="protein sequence ID" value="KFD58251.1"/>
    <property type="molecule type" value="Genomic_DNA"/>
</dbReference>
<protein>
    <submittedName>
        <fullName evidence="2">Uncharacterized protein</fullName>
    </submittedName>
</protein>
<proteinExistence type="predicted"/>
<evidence type="ECO:0000313" key="1">
    <source>
        <dbReference type="EMBL" id="KFD58251.1"/>
    </source>
</evidence>
<dbReference type="EMBL" id="KL367487">
    <property type="protein sequence ID" value="KFD70516.1"/>
    <property type="molecule type" value="Genomic_DNA"/>
</dbReference>
<dbReference type="Proteomes" id="UP000030758">
    <property type="component" value="Unassembled WGS sequence"/>
</dbReference>
<evidence type="ECO:0000313" key="2">
    <source>
        <dbReference type="EMBL" id="KFD70516.1"/>
    </source>
</evidence>
<sequence>MSLDLGRSLIGQLRLGHTKDVRKVTGKTDMPHRLRQVSLLPLWKIVNPFHPVEGISYSGEQQLNWLIKVNLAVVGDMFDNCGGLVRIAAAGFCFSGLPLAWRERHVRENFWMHD</sequence>
<organism evidence="2">
    <name type="scientific">Trichuris suis</name>
    <name type="common">pig whipworm</name>
    <dbReference type="NCBI Taxonomy" id="68888"/>
    <lineage>
        <taxon>Eukaryota</taxon>
        <taxon>Metazoa</taxon>
        <taxon>Ecdysozoa</taxon>
        <taxon>Nematoda</taxon>
        <taxon>Enoplea</taxon>
        <taxon>Dorylaimia</taxon>
        <taxon>Trichinellida</taxon>
        <taxon>Trichuridae</taxon>
        <taxon>Trichuris</taxon>
    </lineage>
</organism>
<name>A0A085NM20_9BILA</name>
<dbReference type="Proteomes" id="UP000030764">
    <property type="component" value="Unassembled WGS sequence"/>
</dbReference>
<evidence type="ECO:0000313" key="3">
    <source>
        <dbReference type="Proteomes" id="UP000030764"/>
    </source>
</evidence>
<dbReference type="AlphaFoldDB" id="A0A085NM20"/>
<reference evidence="2 3" key="1">
    <citation type="journal article" date="2014" name="Nat. Genet.">
        <title>Genome and transcriptome of the porcine whipworm Trichuris suis.</title>
        <authorList>
            <person name="Jex A.R."/>
            <person name="Nejsum P."/>
            <person name="Schwarz E.M."/>
            <person name="Hu L."/>
            <person name="Young N.D."/>
            <person name="Hall R.S."/>
            <person name="Korhonen P.K."/>
            <person name="Liao S."/>
            <person name="Thamsborg S."/>
            <person name="Xia J."/>
            <person name="Xu P."/>
            <person name="Wang S."/>
            <person name="Scheerlinck J.P."/>
            <person name="Hofmann A."/>
            <person name="Sternberg P.W."/>
            <person name="Wang J."/>
            <person name="Gasser R.B."/>
        </authorList>
    </citation>
    <scope>NUCLEOTIDE SEQUENCE [LARGE SCALE GENOMIC DNA]</scope>
    <source>
        <strain evidence="2">DCEP-RM93F</strain>
        <strain evidence="1">DCEP-RM93M</strain>
    </source>
</reference>
<keyword evidence="3" id="KW-1185">Reference proteome</keyword>
<gene>
    <name evidence="1" type="ORF">M513_01014</name>
    <name evidence="2" type="ORF">M514_01014</name>
</gene>
<accession>A0A085NM20</accession>